<proteinExistence type="predicted"/>
<protein>
    <submittedName>
        <fullName evidence="1">Uncharacterized protein</fullName>
    </submittedName>
</protein>
<sequence>MVKVCEASECQDEDDDGAGIGKPDLARVQNYRIDDLPEENMLGKVVVLNQQRPFLETAFNLSKEFSETSHQELGLPNAYLPYLRMILSFNNAPEISPFYFLSF</sequence>
<reference evidence="1 2" key="1">
    <citation type="submission" date="2018-02" db="EMBL/GenBank/DDBJ databases">
        <title>Draft genome of wild Prunus yedoensis var. nudiflora.</title>
        <authorList>
            <person name="Baek S."/>
            <person name="Kim J.-H."/>
            <person name="Choi K."/>
            <person name="Kim G.-B."/>
            <person name="Cho A."/>
            <person name="Jang H."/>
            <person name="Shin C.-H."/>
            <person name="Yu H.-J."/>
            <person name="Mun J.-H."/>
        </authorList>
    </citation>
    <scope>NUCLEOTIDE SEQUENCE [LARGE SCALE GENOMIC DNA]</scope>
    <source>
        <strain evidence="2">cv. Jeju island</strain>
        <tissue evidence="1">Leaf</tissue>
    </source>
</reference>
<name>A0A314ZIC0_PRUYE</name>
<keyword evidence="2" id="KW-1185">Reference proteome</keyword>
<organism evidence="1 2">
    <name type="scientific">Prunus yedoensis var. nudiflora</name>
    <dbReference type="NCBI Taxonomy" id="2094558"/>
    <lineage>
        <taxon>Eukaryota</taxon>
        <taxon>Viridiplantae</taxon>
        <taxon>Streptophyta</taxon>
        <taxon>Embryophyta</taxon>
        <taxon>Tracheophyta</taxon>
        <taxon>Spermatophyta</taxon>
        <taxon>Magnoliopsida</taxon>
        <taxon>eudicotyledons</taxon>
        <taxon>Gunneridae</taxon>
        <taxon>Pentapetalae</taxon>
        <taxon>rosids</taxon>
        <taxon>fabids</taxon>
        <taxon>Rosales</taxon>
        <taxon>Rosaceae</taxon>
        <taxon>Amygdaloideae</taxon>
        <taxon>Amygdaleae</taxon>
        <taxon>Prunus</taxon>
    </lineage>
</organism>
<comment type="caution">
    <text evidence="1">The sequence shown here is derived from an EMBL/GenBank/DDBJ whole genome shotgun (WGS) entry which is preliminary data.</text>
</comment>
<accession>A0A314ZIC0</accession>
<dbReference type="AlphaFoldDB" id="A0A314ZIC0"/>
<evidence type="ECO:0000313" key="2">
    <source>
        <dbReference type="Proteomes" id="UP000250321"/>
    </source>
</evidence>
<dbReference type="Proteomes" id="UP000250321">
    <property type="component" value="Unassembled WGS sequence"/>
</dbReference>
<dbReference type="EMBL" id="PJQY01001540">
    <property type="protein sequence ID" value="PQQ01716.1"/>
    <property type="molecule type" value="Genomic_DNA"/>
</dbReference>
<gene>
    <name evidence="1" type="ORF">Pyn_07675</name>
</gene>
<evidence type="ECO:0000313" key="1">
    <source>
        <dbReference type="EMBL" id="PQQ01716.1"/>
    </source>
</evidence>